<dbReference type="AlphaFoldDB" id="A0A0F9D9M3"/>
<evidence type="ECO:0000313" key="1">
    <source>
        <dbReference type="EMBL" id="KKL58334.1"/>
    </source>
</evidence>
<reference evidence="1" key="1">
    <citation type="journal article" date="2015" name="Nature">
        <title>Complex archaea that bridge the gap between prokaryotes and eukaryotes.</title>
        <authorList>
            <person name="Spang A."/>
            <person name="Saw J.H."/>
            <person name="Jorgensen S.L."/>
            <person name="Zaremba-Niedzwiedzka K."/>
            <person name="Martijn J."/>
            <person name="Lind A.E."/>
            <person name="van Eijk R."/>
            <person name="Schleper C."/>
            <person name="Guy L."/>
            <person name="Ettema T.J."/>
        </authorList>
    </citation>
    <scope>NUCLEOTIDE SEQUENCE</scope>
</reference>
<dbReference type="EMBL" id="LAZR01029862">
    <property type="protein sequence ID" value="KKL58334.1"/>
    <property type="molecule type" value="Genomic_DNA"/>
</dbReference>
<gene>
    <name evidence="1" type="ORF">LCGC14_2226380</name>
</gene>
<protein>
    <submittedName>
        <fullName evidence="1">Uncharacterized protein</fullName>
    </submittedName>
</protein>
<proteinExistence type="predicted"/>
<sequence length="85" mass="9362">MDFLKVLNRGQPDEYYQLTNSISDIVEDLELPSPTAEYWALRSTPGTIALNKCMLKGGPRSKTREYEIVEVEAGGIVVGSAESLV</sequence>
<accession>A0A0F9D9M3</accession>
<comment type="caution">
    <text evidence="1">The sequence shown here is derived from an EMBL/GenBank/DDBJ whole genome shotgun (WGS) entry which is preliminary data.</text>
</comment>
<name>A0A0F9D9M3_9ZZZZ</name>
<organism evidence="1">
    <name type="scientific">marine sediment metagenome</name>
    <dbReference type="NCBI Taxonomy" id="412755"/>
    <lineage>
        <taxon>unclassified sequences</taxon>
        <taxon>metagenomes</taxon>
        <taxon>ecological metagenomes</taxon>
    </lineage>
</organism>